<evidence type="ECO:0000313" key="1">
    <source>
        <dbReference type="EMBL" id="KAJ7346436.1"/>
    </source>
</evidence>
<comment type="caution">
    <text evidence="1">The sequence shown here is derived from an EMBL/GenBank/DDBJ whole genome shotgun (WGS) entry which is preliminary data.</text>
</comment>
<reference evidence="1" key="1">
    <citation type="submission" date="2023-03" db="EMBL/GenBank/DDBJ databases">
        <title>Massive genome expansion in bonnet fungi (Mycena s.s.) driven by repeated elements and novel gene families across ecological guilds.</title>
        <authorList>
            <consortium name="Lawrence Berkeley National Laboratory"/>
            <person name="Harder C.B."/>
            <person name="Miyauchi S."/>
            <person name="Viragh M."/>
            <person name="Kuo A."/>
            <person name="Thoen E."/>
            <person name="Andreopoulos B."/>
            <person name="Lu D."/>
            <person name="Skrede I."/>
            <person name="Drula E."/>
            <person name="Henrissat B."/>
            <person name="Morin E."/>
            <person name="Kohler A."/>
            <person name="Barry K."/>
            <person name="LaButti K."/>
            <person name="Morin E."/>
            <person name="Salamov A."/>
            <person name="Lipzen A."/>
            <person name="Mereny Z."/>
            <person name="Hegedus B."/>
            <person name="Baldrian P."/>
            <person name="Stursova M."/>
            <person name="Weitz H."/>
            <person name="Taylor A."/>
            <person name="Grigoriev I.V."/>
            <person name="Nagy L.G."/>
            <person name="Martin F."/>
            <person name="Kauserud H."/>
        </authorList>
    </citation>
    <scope>NUCLEOTIDE SEQUENCE</scope>
    <source>
        <strain evidence="1">CBHHK002</strain>
    </source>
</reference>
<accession>A0AAD6ZZ81</accession>
<keyword evidence="2" id="KW-1185">Reference proteome</keyword>
<organism evidence="1 2">
    <name type="scientific">Mycena albidolilacea</name>
    <dbReference type="NCBI Taxonomy" id="1033008"/>
    <lineage>
        <taxon>Eukaryota</taxon>
        <taxon>Fungi</taxon>
        <taxon>Dikarya</taxon>
        <taxon>Basidiomycota</taxon>
        <taxon>Agaricomycotina</taxon>
        <taxon>Agaricomycetes</taxon>
        <taxon>Agaricomycetidae</taxon>
        <taxon>Agaricales</taxon>
        <taxon>Marasmiineae</taxon>
        <taxon>Mycenaceae</taxon>
        <taxon>Mycena</taxon>
    </lineage>
</organism>
<protein>
    <submittedName>
        <fullName evidence="1">Uncharacterized protein</fullName>
    </submittedName>
</protein>
<dbReference type="Proteomes" id="UP001218218">
    <property type="component" value="Unassembled WGS sequence"/>
</dbReference>
<sequence length="301" mass="34088">MYMCDVTLASLEANNGEGFLTLLKRYIPDGDISITGSNFMPYLQPRWTEETVKRLRQDGQGTAVQHWIAYRHKFISKSRGSFLHLTILSAMGVARLPETTFKPTSNFWGWDGRVEEATRKPSSSRFGWNASARAVGSRKETETAFWSATDATRKCRDKFTTARDPAKRFCHKMICGKELTSTIVQSPALYTEESLADAVFLLRRIGPARGGYVRSHALVHQMQYLGVVPSCDYALFSHSDLVRRPQSVRARSETVVQALKHRPFIDRFVEEYGSVAVFRSKVMQAWTDGRRGSIDTTMTPQ</sequence>
<proteinExistence type="predicted"/>
<dbReference type="EMBL" id="JARIHO010000021">
    <property type="protein sequence ID" value="KAJ7346436.1"/>
    <property type="molecule type" value="Genomic_DNA"/>
</dbReference>
<name>A0AAD6ZZ81_9AGAR</name>
<gene>
    <name evidence="1" type="ORF">DFH08DRAFT_810263</name>
</gene>
<dbReference type="AlphaFoldDB" id="A0AAD6ZZ81"/>
<evidence type="ECO:0000313" key="2">
    <source>
        <dbReference type="Proteomes" id="UP001218218"/>
    </source>
</evidence>